<dbReference type="RefSeq" id="WP_323575847.1">
    <property type="nucleotide sequence ID" value="NZ_JAYGJQ010000001.1"/>
</dbReference>
<comment type="caution">
    <text evidence="3">The sequence shown here is derived from an EMBL/GenBank/DDBJ whole genome shotgun (WGS) entry which is preliminary data.</text>
</comment>
<evidence type="ECO:0000256" key="2">
    <source>
        <dbReference type="SAM" id="SignalP"/>
    </source>
</evidence>
<feature type="coiled-coil region" evidence="1">
    <location>
        <begin position="50"/>
        <end position="77"/>
    </location>
</feature>
<protein>
    <submittedName>
        <fullName evidence="3">Uncharacterized protein</fullName>
    </submittedName>
</protein>
<evidence type="ECO:0000313" key="3">
    <source>
        <dbReference type="EMBL" id="MEA9356168.1"/>
    </source>
</evidence>
<keyword evidence="1" id="KW-0175">Coiled coil</keyword>
<keyword evidence="4" id="KW-1185">Reference proteome</keyword>
<evidence type="ECO:0000313" key="4">
    <source>
        <dbReference type="Proteomes" id="UP001302274"/>
    </source>
</evidence>
<proteinExistence type="predicted"/>
<reference evidence="3 4" key="1">
    <citation type="submission" date="2023-11" db="EMBL/GenBank/DDBJ databases">
        <title>A Novel Polar Bacteriovorax (B. antarcticus) Isolated from the Biocrust in Antarctica.</title>
        <authorList>
            <person name="Mun W."/>
            <person name="Choi S.Y."/>
            <person name="Mitchell R.J."/>
        </authorList>
    </citation>
    <scope>NUCLEOTIDE SEQUENCE [LARGE SCALE GENOMIC DNA]</scope>
    <source>
        <strain evidence="3 4">PP10</strain>
    </source>
</reference>
<feature type="chain" id="PRO_5045057649" evidence="2">
    <location>
        <begin position="19"/>
        <end position="371"/>
    </location>
</feature>
<evidence type="ECO:0000256" key="1">
    <source>
        <dbReference type="SAM" id="Coils"/>
    </source>
</evidence>
<organism evidence="3 4">
    <name type="scientific">Bacteriovorax antarcticus</name>
    <dbReference type="NCBI Taxonomy" id="3088717"/>
    <lineage>
        <taxon>Bacteria</taxon>
        <taxon>Pseudomonadati</taxon>
        <taxon>Bdellovibrionota</taxon>
        <taxon>Bacteriovoracia</taxon>
        <taxon>Bacteriovoracales</taxon>
        <taxon>Bacteriovoracaceae</taxon>
        <taxon>Bacteriovorax</taxon>
    </lineage>
</organism>
<sequence length="371" mass="42535">MKKLVLVLLLSLSQGIFAYESDQHTVPDQELADVGTDMSAFIYKQVNVAIAKINTDIKELPLKIESLEKQIIREENTKKLEFLKDEIAGNKARLNLIKSKMGITLSIYNEIGGRFSWEDQRDGVFGLPLSMIPYPKNVKDNKQITYVPSKFKNIYAYAGFHRIISSSYFVFCSSVKMFGVYMGVDKLGHMFNQGYEYFERYHKELNKTQDKTKAMSTVIDWGKSTENGMYGAIVDGVYSNGDLAANFAGFHFYENLLHPITLDEKTYPPVLIIKEDHTVEFNAENAIDEKELIALFFSNHLNEALNPSHYELLQRKVVKVAVKNRCEKVKRFYELDTASQAEALTESLFSWHGMDYGHRSDDLLRLDTLCF</sequence>
<name>A0ABU5VUU2_9BACT</name>
<accession>A0ABU5VUU2</accession>
<keyword evidence="2" id="KW-0732">Signal</keyword>
<dbReference type="Proteomes" id="UP001302274">
    <property type="component" value="Unassembled WGS sequence"/>
</dbReference>
<feature type="signal peptide" evidence="2">
    <location>
        <begin position="1"/>
        <end position="18"/>
    </location>
</feature>
<dbReference type="EMBL" id="JAYGJQ010000001">
    <property type="protein sequence ID" value="MEA9356168.1"/>
    <property type="molecule type" value="Genomic_DNA"/>
</dbReference>
<gene>
    <name evidence="3" type="ORF">SHI21_08145</name>
</gene>